<name>A0A9N9NIF2_9GLOM</name>
<feature type="non-terminal residue" evidence="1">
    <location>
        <position position="1"/>
    </location>
</feature>
<gene>
    <name evidence="1" type="ORF">CPELLU_LOCUS13723</name>
</gene>
<evidence type="ECO:0000313" key="2">
    <source>
        <dbReference type="Proteomes" id="UP000789759"/>
    </source>
</evidence>
<dbReference type="AlphaFoldDB" id="A0A9N9NIF2"/>
<reference evidence="1" key="1">
    <citation type="submission" date="2021-06" db="EMBL/GenBank/DDBJ databases">
        <authorList>
            <person name="Kallberg Y."/>
            <person name="Tangrot J."/>
            <person name="Rosling A."/>
        </authorList>
    </citation>
    <scope>NUCLEOTIDE SEQUENCE</scope>
    <source>
        <strain evidence="1">FL966</strain>
    </source>
</reference>
<dbReference type="OrthoDB" id="2414383at2759"/>
<dbReference type="Proteomes" id="UP000789759">
    <property type="component" value="Unassembled WGS sequence"/>
</dbReference>
<accession>A0A9N9NIF2</accession>
<sequence length="133" mass="15604">ININIPQNCDNLGKKVQVALYKSLEAYWNSLANNDLLPTLLNPRHKKLEFAYSFNCKFVMDILKNIYNNKYTQDSQQTLQTNLTDIVELYNLDDELSTKSLKKKFCLLSQNNEEVENYFQLNEINIELNACTW</sequence>
<protein>
    <submittedName>
        <fullName evidence="1">20111_t:CDS:1</fullName>
    </submittedName>
</protein>
<evidence type="ECO:0000313" key="1">
    <source>
        <dbReference type="EMBL" id="CAG8734733.1"/>
    </source>
</evidence>
<organism evidence="1 2">
    <name type="scientific">Cetraspora pellucida</name>
    <dbReference type="NCBI Taxonomy" id="1433469"/>
    <lineage>
        <taxon>Eukaryota</taxon>
        <taxon>Fungi</taxon>
        <taxon>Fungi incertae sedis</taxon>
        <taxon>Mucoromycota</taxon>
        <taxon>Glomeromycotina</taxon>
        <taxon>Glomeromycetes</taxon>
        <taxon>Diversisporales</taxon>
        <taxon>Gigasporaceae</taxon>
        <taxon>Cetraspora</taxon>
    </lineage>
</organism>
<comment type="caution">
    <text evidence="1">The sequence shown here is derived from an EMBL/GenBank/DDBJ whole genome shotgun (WGS) entry which is preliminary data.</text>
</comment>
<dbReference type="EMBL" id="CAJVQA010015033">
    <property type="protein sequence ID" value="CAG8734733.1"/>
    <property type="molecule type" value="Genomic_DNA"/>
</dbReference>
<proteinExistence type="predicted"/>
<keyword evidence="2" id="KW-1185">Reference proteome</keyword>